<evidence type="ECO:0000256" key="2">
    <source>
        <dbReference type="RuleBase" id="RU366045"/>
    </source>
</evidence>
<dbReference type="Pfam" id="PF04909">
    <property type="entry name" value="Amidohydro_2"/>
    <property type="match status" value="1"/>
</dbReference>
<sequence length="433" mass="48008">MTCQGSNVRLCAFSRAPLLAVLLSASALLVVWLSATSNILFSDTSIPTNTRQLFSHGWGYVGDLDTTSTSTSIFLSSSNATIIDDDRLFEGENATLESVGITGESDEGKWYLGLDDWWNRVDYQGSKVSAVDMHLHTGLFQDVPPSFQDQILGNIPFPLPTVIATPLFNVILSGYGICAQLVCAKIRRGVIFAVYAPTTTGLTTNQFVHGEIQKLPKKLWGLASLPVNDWDKNEERALNLLRKYLALPEFIGIKLAHPHMLINLNDARFYSIYDVAREFNKPVYCHTGKTLSTGSLTNKEATHPAFLEEAIQLYPDVLFILGHVGNGADFDGLEDPIEACFRLTLTYSNVYMEVSAVGSASNDPNGDKLFGIFRDAKQLELIRRLIYGSDGPQSPGFVLGYLERTIHAMERANYTDQEAERVLNDNFQSVFWV</sequence>
<evidence type="ECO:0000313" key="4">
    <source>
        <dbReference type="EMBL" id="CAB9497166.1"/>
    </source>
</evidence>
<dbReference type="EMBL" id="CAICTM010000015">
    <property type="protein sequence ID" value="CAB9497166.1"/>
    <property type="molecule type" value="Genomic_DNA"/>
</dbReference>
<evidence type="ECO:0000256" key="1">
    <source>
        <dbReference type="ARBA" id="ARBA00023239"/>
    </source>
</evidence>
<dbReference type="AlphaFoldDB" id="A0A9N8D8I6"/>
<dbReference type="GO" id="GO:0019748">
    <property type="term" value="P:secondary metabolic process"/>
    <property type="evidence" value="ECO:0007669"/>
    <property type="project" value="TreeGrafter"/>
</dbReference>
<dbReference type="SUPFAM" id="SSF51556">
    <property type="entry name" value="Metallo-dependent hydrolases"/>
    <property type="match status" value="1"/>
</dbReference>
<comment type="similarity">
    <text evidence="2">Belongs to the metallo-dependent hydrolases superfamily.</text>
</comment>
<feature type="domain" description="Amidohydrolase-related" evidence="3">
    <location>
        <begin position="231"/>
        <end position="426"/>
    </location>
</feature>
<dbReference type="InterPro" id="IPR032466">
    <property type="entry name" value="Metal_Hydrolase"/>
</dbReference>
<dbReference type="Gene3D" id="3.20.20.140">
    <property type="entry name" value="Metal-dependent hydrolases"/>
    <property type="match status" value="1"/>
</dbReference>
<protein>
    <submittedName>
        <fullName evidence="4">Amidohydrolase</fullName>
    </submittedName>
</protein>
<comment type="caution">
    <text evidence="4">The sequence shown here is derived from an EMBL/GenBank/DDBJ whole genome shotgun (WGS) entry which is preliminary data.</text>
</comment>
<gene>
    <name evidence="4" type="ORF">SEMRO_15_G011200.1</name>
</gene>
<keyword evidence="2" id="KW-0210">Decarboxylase</keyword>
<dbReference type="GO" id="GO:0016787">
    <property type="term" value="F:hydrolase activity"/>
    <property type="evidence" value="ECO:0007669"/>
    <property type="project" value="InterPro"/>
</dbReference>
<dbReference type="PANTHER" id="PTHR21240">
    <property type="entry name" value="2-AMINO-3-CARBOXYLMUCONATE-6-SEMIALDEHYDE DECARBOXYLASE"/>
    <property type="match status" value="1"/>
</dbReference>
<evidence type="ECO:0000259" key="3">
    <source>
        <dbReference type="Pfam" id="PF04909"/>
    </source>
</evidence>
<dbReference type="GO" id="GO:0016831">
    <property type="term" value="F:carboxy-lyase activity"/>
    <property type="evidence" value="ECO:0007669"/>
    <property type="project" value="UniProtKB-KW"/>
</dbReference>
<proteinExistence type="inferred from homology"/>
<accession>A0A9N8D8I6</accession>
<organism evidence="4 5">
    <name type="scientific">Seminavis robusta</name>
    <dbReference type="NCBI Taxonomy" id="568900"/>
    <lineage>
        <taxon>Eukaryota</taxon>
        <taxon>Sar</taxon>
        <taxon>Stramenopiles</taxon>
        <taxon>Ochrophyta</taxon>
        <taxon>Bacillariophyta</taxon>
        <taxon>Bacillariophyceae</taxon>
        <taxon>Bacillariophycidae</taxon>
        <taxon>Naviculales</taxon>
        <taxon>Naviculaceae</taxon>
        <taxon>Seminavis</taxon>
    </lineage>
</organism>
<keyword evidence="1 2" id="KW-0456">Lyase</keyword>
<dbReference type="InterPro" id="IPR006680">
    <property type="entry name" value="Amidohydro-rel"/>
</dbReference>
<name>A0A9N8D8I6_9STRA</name>
<reference evidence="4" key="1">
    <citation type="submission" date="2020-06" db="EMBL/GenBank/DDBJ databases">
        <authorList>
            <consortium name="Plant Systems Biology data submission"/>
        </authorList>
    </citation>
    <scope>NUCLEOTIDE SEQUENCE</scope>
    <source>
        <strain evidence="4">D6</strain>
    </source>
</reference>
<dbReference type="InterPro" id="IPR032465">
    <property type="entry name" value="ACMSD"/>
</dbReference>
<dbReference type="PANTHER" id="PTHR21240:SF28">
    <property type="entry name" value="ISO-OROTATE DECARBOXYLASE (EUROFUNG)"/>
    <property type="match status" value="1"/>
</dbReference>
<evidence type="ECO:0000313" key="5">
    <source>
        <dbReference type="Proteomes" id="UP001153069"/>
    </source>
</evidence>
<dbReference type="GO" id="GO:0005737">
    <property type="term" value="C:cytoplasm"/>
    <property type="evidence" value="ECO:0007669"/>
    <property type="project" value="TreeGrafter"/>
</dbReference>
<dbReference type="CDD" id="cd01292">
    <property type="entry name" value="metallo-dependent_hydrolases"/>
    <property type="match status" value="1"/>
</dbReference>
<keyword evidence="5" id="KW-1185">Reference proteome</keyword>
<dbReference type="Proteomes" id="UP001153069">
    <property type="component" value="Unassembled WGS sequence"/>
</dbReference>
<dbReference type="OrthoDB" id="57390at2759"/>